<organism evidence="2 3">
    <name type="scientific">Candidatus Beckwithbacteria bacterium RBG_13_42_9</name>
    <dbReference type="NCBI Taxonomy" id="1797457"/>
    <lineage>
        <taxon>Bacteria</taxon>
        <taxon>Candidatus Beckwithiibacteriota</taxon>
    </lineage>
</organism>
<protein>
    <submittedName>
        <fullName evidence="2">Uncharacterized protein</fullName>
    </submittedName>
</protein>
<evidence type="ECO:0000256" key="1">
    <source>
        <dbReference type="SAM" id="MobiDB-lite"/>
    </source>
</evidence>
<evidence type="ECO:0000313" key="2">
    <source>
        <dbReference type="EMBL" id="OGD62840.1"/>
    </source>
</evidence>
<name>A0A1F5E698_9BACT</name>
<reference evidence="2 3" key="1">
    <citation type="journal article" date="2016" name="Nat. Commun.">
        <title>Thousands of microbial genomes shed light on interconnected biogeochemical processes in an aquifer system.</title>
        <authorList>
            <person name="Anantharaman K."/>
            <person name="Brown C.T."/>
            <person name="Hug L.A."/>
            <person name="Sharon I."/>
            <person name="Castelle C.J."/>
            <person name="Probst A.J."/>
            <person name="Thomas B.C."/>
            <person name="Singh A."/>
            <person name="Wilkins M.J."/>
            <person name="Karaoz U."/>
            <person name="Brodie E.L."/>
            <person name="Williams K.H."/>
            <person name="Hubbard S.S."/>
            <person name="Banfield J.F."/>
        </authorList>
    </citation>
    <scope>NUCLEOTIDE SEQUENCE [LARGE SCALE GENOMIC DNA]</scope>
</reference>
<sequence>MPEKVSPIEGILINPDQAVAELWRSLDQQERLKASLTNPQAGGFGAEKSGLGAGVGEDQAEELAQRYGEVFEKSGHKRFTTLARVHLGPGASEAEVAELVLALKNFLRTADINIKADDVNLNPLMAWLVENRKTIRPQTEAMVCLPKASVALEALRSDPKTREALKELLTRRTHGENSGYTAEFNCVGQPEEVAARYQTARAEIGDKKRYSLLARTYLPGDQQKQELFVRVFKESLAAADLVLIDKSGPTELGKAANLHVLARYVAENLDKMAASLGTTDEPMLAPKPAAAPPPPAAVASPRERINLGGVEELPALCKRIARGEDLQTADNNLRPFSHLPGETAEERFINLFTSDWSRAETYLKGVTEPDHRFFLARMEILLLTALKDRGVNGPRALLINHLATGIGRNAEQIERVLDLYRLALINNLANLLSGEEARQTSIGSAIEKPGIESFDPGAILKELVNYMARVDVPERNFGLAAGYFIQLKGGTVAIGTIAQGRHGFMRFLCRLAGDSKFRAAMHLEEMTLPAKIVIRKEEKPAILTPRPSRSPQLPSPPAARPARPRERTEPIPIQPRRESEADRRRREAKLTVPVPPVQRGEGGKVLGLDKDRTLLQDIAERIAQGNGASLEIDNGFDKNFVPGETPDVNMKMESKSGAFRGQSIWERFRRDFTQSVDESLRADNVAVTEANMAARRRLLGRLDLLLLANTDMTDVTTKRLIEELAGRVEATPENVRYCLARYRETVLANLSDTAGITLALPELDQNGGQTVAVAEIMRELVEEMGLALPRGYSLGRLMAGRLEATLKSGKLDLKLVRFAIAMNHLARNGKLREKIKFMEIIPKKK</sequence>
<proteinExistence type="predicted"/>
<dbReference type="EMBL" id="MEZK01000015">
    <property type="protein sequence ID" value="OGD62840.1"/>
    <property type="molecule type" value="Genomic_DNA"/>
</dbReference>
<gene>
    <name evidence="2" type="ORF">A2160_05640</name>
</gene>
<dbReference type="STRING" id="1797457.A2160_05640"/>
<comment type="caution">
    <text evidence="2">The sequence shown here is derived from an EMBL/GenBank/DDBJ whole genome shotgun (WGS) entry which is preliminary data.</text>
</comment>
<accession>A0A1F5E698</accession>
<dbReference type="AlphaFoldDB" id="A0A1F5E698"/>
<feature type="region of interest" description="Disordered" evidence="1">
    <location>
        <begin position="539"/>
        <end position="604"/>
    </location>
</feature>
<feature type="compositionally biased region" description="Low complexity" evidence="1">
    <location>
        <begin position="543"/>
        <end position="552"/>
    </location>
</feature>
<feature type="compositionally biased region" description="Basic and acidic residues" evidence="1">
    <location>
        <begin position="563"/>
        <end position="589"/>
    </location>
</feature>
<evidence type="ECO:0000313" key="3">
    <source>
        <dbReference type="Proteomes" id="UP000177006"/>
    </source>
</evidence>
<dbReference type="Proteomes" id="UP000177006">
    <property type="component" value="Unassembled WGS sequence"/>
</dbReference>